<keyword evidence="11" id="KW-0245">EGF-like domain</keyword>
<dbReference type="GO" id="GO:0007601">
    <property type="term" value="P:visual perception"/>
    <property type="evidence" value="ECO:0007669"/>
    <property type="project" value="InterPro"/>
</dbReference>
<evidence type="ECO:0000256" key="6">
    <source>
        <dbReference type="ARBA" id="ARBA00022674"/>
    </source>
</evidence>
<name>A0A662Z136_ACIRT</name>
<evidence type="ECO:0000256" key="9">
    <source>
        <dbReference type="ARBA" id="ARBA00023180"/>
    </source>
</evidence>
<evidence type="ECO:0000256" key="4">
    <source>
        <dbReference type="ARBA" id="ARBA00022525"/>
    </source>
</evidence>
<comment type="subcellular location">
    <subcellularLocation>
        <location evidence="2">Cell projection</location>
        <location evidence="2">Cilium</location>
        <location evidence="2">Photoreceptor outer segment</location>
    </subcellularLocation>
    <subcellularLocation>
        <location evidence="1">Photoreceptor inner segment</location>
    </subcellularLocation>
    <subcellularLocation>
        <location evidence="3">Secreted</location>
        <location evidence="3">Extracellular space</location>
        <location evidence="3">Extracellular matrix</location>
        <location evidence="3">Interphotoreceptor matrix</location>
    </subcellularLocation>
</comment>
<dbReference type="SUPFAM" id="SSF82671">
    <property type="entry name" value="SEA domain"/>
    <property type="match status" value="1"/>
</dbReference>
<keyword evidence="5" id="KW-0272">Extracellular matrix</keyword>
<evidence type="ECO:0000256" key="3">
    <source>
        <dbReference type="ARBA" id="ARBA00004593"/>
    </source>
</evidence>
<gene>
    <name evidence="15" type="ORF">EOD39_1642</name>
</gene>
<dbReference type="EMBL" id="SCEB01000002">
    <property type="protein sequence ID" value="RXN02106.1"/>
    <property type="molecule type" value="Genomic_DNA"/>
</dbReference>
<evidence type="ECO:0000256" key="11">
    <source>
        <dbReference type="PROSITE-ProRule" id="PRU00076"/>
    </source>
</evidence>
<dbReference type="PANTHER" id="PTHR12199">
    <property type="entry name" value="INTERPHOTORECEPTOR MATRIX PROTEOGLYCAN"/>
    <property type="match status" value="1"/>
</dbReference>
<sequence>MFSTSKNTYEKTERIFIVEDQPPIIKEKNIKVPSLLVLEMEFSKDLANPESRSFENLVEDFLGKVDPFYKKIPGYQHLAISGISSGSVLMEYDAVFSTESVLGWLGDLEGLLNMTGLPEAVSQGFYIRGARVLRVSVRKRQADLCSSVFRCQPGFDCVPARRSNVSCTSLCHRDYCKNSGICTHQRGQQPVCQCPVGVDYWFMGLRCDHKMSQQKLIGIAFGVLFAVIVTMAAIAFLVMRRFKALLIQAKVDQTRSSYRRFSRFDDISEQCWSQSWLDSSANSLDNPAFTHSDELIHLRRLDSSYCSCLEESLTTSNSSKRNMPHIRTVFRHSSQYNWDLSDSSINDHMADSGKASDLSVSSWPMEPIQWTPFPILQQLGIERPFKTQRPRSFCEGMELVNLERTWTA</sequence>
<evidence type="ECO:0000256" key="12">
    <source>
        <dbReference type="SAM" id="Phobius"/>
    </source>
</evidence>
<comment type="caution">
    <text evidence="11">Lacks conserved residue(s) required for the propagation of feature annotation.</text>
</comment>
<dbReference type="InterPro" id="IPR000742">
    <property type="entry name" value="EGF"/>
</dbReference>
<evidence type="ECO:0000259" key="13">
    <source>
        <dbReference type="PROSITE" id="PS50024"/>
    </source>
</evidence>
<dbReference type="Proteomes" id="UP000289886">
    <property type="component" value="Unassembled WGS sequence"/>
</dbReference>
<evidence type="ECO:0000259" key="14">
    <source>
        <dbReference type="PROSITE" id="PS50026"/>
    </source>
</evidence>
<evidence type="ECO:0000256" key="5">
    <source>
        <dbReference type="ARBA" id="ARBA00022530"/>
    </source>
</evidence>
<protein>
    <submittedName>
        <fullName evidence="15">Interphotoreceptor matrix proteoglycan 2</fullName>
    </submittedName>
</protein>
<evidence type="ECO:0000256" key="7">
    <source>
        <dbReference type="ARBA" id="ARBA00022729"/>
    </source>
</evidence>
<dbReference type="GO" id="GO:0008201">
    <property type="term" value="F:heparin binding"/>
    <property type="evidence" value="ECO:0007669"/>
    <property type="project" value="UniProtKB-KW"/>
</dbReference>
<evidence type="ECO:0000256" key="10">
    <source>
        <dbReference type="ARBA" id="ARBA00023273"/>
    </source>
</evidence>
<evidence type="ECO:0000256" key="8">
    <source>
        <dbReference type="ARBA" id="ARBA00022737"/>
    </source>
</evidence>
<feature type="transmembrane region" description="Helical" evidence="12">
    <location>
        <begin position="216"/>
        <end position="238"/>
    </location>
</feature>
<feature type="domain" description="SEA" evidence="13">
    <location>
        <begin position="28"/>
        <end position="132"/>
    </location>
</feature>
<keyword evidence="6" id="KW-0358">Heparin-binding</keyword>
<keyword evidence="10" id="KW-0966">Cell projection</keyword>
<accession>A0A662Z136</accession>
<evidence type="ECO:0000313" key="16">
    <source>
        <dbReference type="Proteomes" id="UP000289886"/>
    </source>
</evidence>
<dbReference type="GO" id="GO:0001750">
    <property type="term" value="C:photoreceptor outer segment"/>
    <property type="evidence" value="ECO:0007669"/>
    <property type="project" value="UniProtKB-SubCell"/>
</dbReference>
<dbReference type="AlphaFoldDB" id="A0A662Z136"/>
<keyword evidence="15" id="KW-0675">Receptor</keyword>
<proteinExistence type="predicted"/>
<dbReference type="PANTHER" id="PTHR12199:SF5">
    <property type="entry name" value="MUCIN-2-LIKE ISOFORM X1"/>
    <property type="match status" value="1"/>
</dbReference>
<dbReference type="PROSITE" id="PS50024">
    <property type="entry name" value="SEA"/>
    <property type="match status" value="1"/>
</dbReference>
<keyword evidence="7" id="KW-0732">Signal</keyword>
<keyword evidence="9" id="KW-0325">Glycoprotein</keyword>
<feature type="domain" description="EGF-like" evidence="14">
    <location>
        <begin position="168"/>
        <end position="208"/>
    </location>
</feature>
<reference evidence="15 16" key="1">
    <citation type="submission" date="2019-01" db="EMBL/GenBank/DDBJ databases">
        <title>Draft Genome and Complete Hox-Cluster Characterization of the Sterlet Sturgeon (Acipenser ruthenus).</title>
        <authorList>
            <person name="Wei Q."/>
        </authorList>
    </citation>
    <scope>NUCLEOTIDE SEQUENCE [LARGE SCALE GENOMIC DNA]</scope>
    <source>
        <strain evidence="15">WHYD16114868_AA</strain>
        <tissue evidence="15">Blood</tissue>
    </source>
</reference>
<dbReference type="InterPro" id="IPR039861">
    <property type="entry name" value="IMPG"/>
</dbReference>
<comment type="caution">
    <text evidence="15">The sequence shown here is derived from an EMBL/GenBank/DDBJ whole genome shotgun (WGS) entry which is preliminary data.</text>
</comment>
<dbReference type="GO" id="GO:0001917">
    <property type="term" value="C:photoreceptor inner segment"/>
    <property type="evidence" value="ECO:0007669"/>
    <property type="project" value="UniProtKB-SubCell"/>
</dbReference>
<keyword evidence="8" id="KW-0677">Repeat</keyword>
<dbReference type="PROSITE" id="PS50026">
    <property type="entry name" value="EGF_3"/>
    <property type="match status" value="1"/>
</dbReference>
<dbReference type="GO" id="GO:0033165">
    <property type="term" value="C:interphotoreceptor matrix"/>
    <property type="evidence" value="ECO:0007669"/>
    <property type="project" value="UniProtKB-SubCell"/>
</dbReference>
<evidence type="ECO:0000256" key="2">
    <source>
        <dbReference type="ARBA" id="ARBA00004504"/>
    </source>
</evidence>
<dbReference type="Pfam" id="PF01390">
    <property type="entry name" value="SEA"/>
    <property type="match status" value="1"/>
</dbReference>
<evidence type="ECO:0000313" key="15">
    <source>
        <dbReference type="EMBL" id="RXN02106.1"/>
    </source>
</evidence>
<keyword evidence="16" id="KW-1185">Reference proteome</keyword>
<keyword evidence="12" id="KW-1133">Transmembrane helix</keyword>
<keyword evidence="12" id="KW-0812">Transmembrane</keyword>
<keyword evidence="12" id="KW-0472">Membrane</keyword>
<dbReference type="InterPro" id="IPR000082">
    <property type="entry name" value="SEA_dom"/>
</dbReference>
<organism evidence="15 16">
    <name type="scientific">Acipenser ruthenus</name>
    <name type="common">Sterlet sturgeon</name>
    <dbReference type="NCBI Taxonomy" id="7906"/>
    <lineage>
        <taxon>Eukaryota</taxon>
        <taxon>Metazoa</taxon>
        <taxon>Chordata</taxon>
        <taxon>Craniata</taxon>
        <taxon>Vertebrata</taxon>
        <taxon>Euteleostomi</taxon>
        <taxon>Actinopterygii</taxon>
        <taxon>Chondrostei</taxon>
        <taxon>Acipenseriformes</taxon>
        <taxon>Acipenseridae</taxon>
        <taxon>Acipenser</taxon>
    </lineage>
</organism>
<dbReference type="InterPro" id="IPR036364">
    <property type="entry name" value="SEA_dom_sf"/>
</dbReference>
<evidence type="ECO:0000256" key="1">
    <source>
        <dbReference type="ARBA" id="ARBA00004437"/>
    </source>
</evidence>
<dbReference type="Gene3D" id="2.10.25.10">
    <property type="entry name" value="Laminin"/>
    <property type="match status" value="1"/>
</dbReference>
<keyword evidence="4" id="KW-0964">Secreted</keyword>